<reference evidence="1" key="1">
    <citation type="submission" date="2015-12" db="EMBL/GenBank/DDBJ databases">
        <title>Chromosome of the avian spirochetosis agent Borrelia anserina Es.</title>
        <authorList>
            <person name="Elbir H."/>
            <person name="Sitlani P."/>
            <person name="Bergstroem S."/>
            <person name="Barbour A.G."/>
        </authorList>
    </citation>
    <scope>NUCLEOTIDE SEQUENCE [LARGE SCALE GENOMIC DNA]</scope>
    <source>
        <strain evidence="1">Es</strain>
    </source>
</reference>
<sequence>MRLISIDNIRKQDSHIYYRRVYFADAFYECKGSRESKQVKFIIEVTPLGEKHISIDFLESLNYPALSLMIAIKRCVIDLDMKGELP</sequence>
<gene>
    <name evidence="1" type="ORF">N187_00885</name>
</gene>
<proteinExistence type="predicted"/>
<protein>
    <submittedName>
        <fullName evidence="1">Uncharacterized protein</fullName>
    </submittedName>
</protein>
<organism evidence="1 2">
    <name type="scientific">Borrelia anserina Es</name>
    <dbReference type="NCBI Taxonomy" id="1365188"/>
    <lineage>
        <taxon>Bacteria</taxon>
        <taxon>Pseudomonadati</taxon>
        <taxon>Spirochaetota</taxon>
        <taxon>Spirochaetia</taxon>
        <taxon>Spirochaetales</taxon>
        <taxon>Borreliaceae</taxon>
        <taxon>Borrelia</taxon>
    </lineage>
</organism>
<evidence type="ECO:0000313" key="2">
    <source>
        <dbReference type="Proteomes" id="UP000185502"/>
    </source>
</evidence>
<dbReference type="Proteomes" id="UP000185502">
    <property type="component" value="Chromosome"/>
</dbReference>
<evidence type="ECO:0000313" key="1">
    <source>
        <dbReference type="EMBL" id="APR64682.1"/>
    </source>
</evidence>
<keyword evidence="2" id="KW-1185">Reference proteome</keyword>
<dbReference type="RefSeq" id="WP_025419405.1">
    <property type="nucleotide sequence ID" value="NZ_CP013704.1"/>
</dbReference>
<dbReference type="EMBL" id="CP013704">
    <property type="protein sequence ID" value="APR64682.1"/>
    <property type="molecule type" value="Genomic_DNA"/>
</dbReference>
<name>A0ABM6FTW1_BORAN</name>
<accession>A0ABM6FTW1</accession>